<proteinExistence type="predicted"/>
<name>A0A1I0QMV5_9BACT</name>
<dbReference type="SUPFAM" id="SSF56925">
    <property type="entry name" value="OMPA-like"/>
    <property type="match status" value="1"/>
</dbReference>
<keyword evidence="2" id="KW-1185">Reference proteome</keyword>
<dbReference type="Proteomes" id="UP000199437">
    <property type="component" value="Unassembled WGS sequence"/>
</dbReference>
<evidence type="ECO:0000313" key="2">
    <source>
        <dbReference type="Proteomes" id="UP000199437"/>
    </source>
</evidence>
<dbReference type="OrthoDB" id="1492607at2"/>
<dbReference type="AlphaFoldDB" id="A0A1I0QMV5"/>
<sequence>MKTALTSILLLLVTAVYGQSTWGFNAYAFLPTGELKNDSPEVWGGGFAFEVAATIKQSPIYLGGQLDITRYGSEVRDGYHGPDLGEIRLRRNYEMARMLGLVRFKPDCGINFYPYFDFLIGPSYIYTRATLRDDSFSEPFDHYFDLDDFTISYGFGAGVEIFLHEYLILDLHLKSMTTGRVEYLTPSAVHYNNSEDYYELDIQNSSFDNLNLGVGIKLVF</sequence>
<organism evidence="1 2">
    <name type="scientific">Roseivirga pacifica</name>
    <dbReference type="NCBI Taxonomy" id="1267423"/>
    <lineage>
        <taxon>Bacteria</taxon>
        <taxon>Pseudomonadati</taxon>
        <taxon>Bacteroidota</taxon>
        <taxon>Cytophagia</taxon>
        <taxon>Cytophagales</taxon>
        <taxon>Roseivirgaceae</taxon>
        <taxon>Roseivirga</taxon>
    </lineage>
</organism>
<dbReference type="EMBL" id="FOIR01000002">
    <property type="protein sequence ID" value="SEW28647.1"/>
    <property type="molecule type" value="Genomic_DNA"/>
</dbReference>
<dbReference type="RefSeq" id="WP_090258897.1">
    <property type="nucleotide sequence ID" value="NZ_FOIR01000002.1"/>
</dbReference>
<dbReference type="InterPro" id="IPR011250">
    <property type="entry name" value="OMP/PagP_B-barrel"/>
</dbReference>
<dbReference type="STRING" id="1267423.SAMN05216290_2490"/>
<evidence type="ECO:0000313" key="1">
    <source>
        <dbReference type="EMBL" id="SEW28647.1"/>
    </source>
</evidence>
<dbReference type="GeneID" id="99987185"/>
<reference evidence="2" key="1">
    <citation type="submission" date="2016-10" db="EMBL/GenBank/DDBJ databases">
        <authorList>
            <person name="Varghese N."/>
            <person name="Submissions S."/>
        </authorList>
    </citation>
    <scope>NUCLEOTIDE SEQUENCE [LARGE SCALE GENOMIC DNA]</scope>
    <source>
        <strain evidence="2">CGMCC 1.12402</strain>
    </source>
</reference>
<protein>
    <submittedName>
        <fullName evidence="1">Outer membrane protein beta-barrel domain-containing protein</fullName>
    </submittedName>
</protein>
<accession>A0A1I0QMV5</accession>
<gene>
    <name evidence="1" type="ORF">SAMN05216290_2490</name>
</gene>